<evidence type="ECO:0000313" key="2">
    <source>
        <dbReference type="EnsemblMetazoa" id="CPIJ002471-PA"/>
    </source>
</evidence>
<evidence type="ECO:0000313" key="1">
    <source>
        <dbReference type="EMBL" id="EDS35749.1"/>
    </source>
</evidence>
<reference evidence="1" key="1">
    <citation type="submission" date="2007-03" db="EMBL/GenBank/DDBJ databases">
        <title>Annotation of Culex pipiens quinquefasciatus.</title>
        <authorList>
            <consortium name="The Broad Institute Genome Sequencing Platform"/>
            <person name="Atkinson P.W."/>
            <person name="Hemingway J."/>
            <person name="Christensen B.M."/>
            <person name="Higgs S."/>
            <person name="Kodira C."/>
            <person name="Hannick L."/>
            <person name="Megy K."/>
            <person name="O'Leary S."/>
            <person name="Pearson M."/>
            <person name="Haas B.J."/>
            <person name="Mauceli E."/>
            <person name="Wortman J.R."/>
            <person name="Lee N.H."/>
            <person name="Guigo R."/>
            <person name="Stanke M."/>
            <person name="Alvarado L."/>
            <person name="Amedeo P."/>
            <person name="Antoine C.H."/>
            <person name="Arensburger P."/>
            <person name="Bidwell S.L."/>
            <person name="Crawford M."/>
            <person name="Camaro F."/>
            <person name="Devon K."/>
            <person name="Engels R."/>
            <person name="Hammond M."/>
            <person name="Howarth C."/>
            <person name="Koehrsen M."/>
            <person name="Lawson D."/>
            <person name="Montgomery P."/>
            <person name="Nene V."/>
            <person name="Nusbaum C."/>
            <person name="Puiu D."/>
            <person name="Romero-Severson J."/>
            <person name="Severson D.W."/>
            <person name="Shumway M."/>
            <person name="Sisk P."/>
            <person name="Stolte C."/>
            <person name="Zeng Q."/>
            <person name="Eisenstadt E."/>
            <person name="Fraser-Liggett C."/>
            <person name="Strausberg R."/>
            <person name="Galagan J."/>
            <person name="Birren B."/>
            <person name="Collins F.H."/>
        </authorList>
    </citation>
    <scope>NUCLEOTIDE SEQUENCE [LARGE SCALE GENOMIC DNA]</scope>
    <source>
        <strain evidence="1">JHB</strain>
    </source>
</reference>
<protein>
    <submittedName>
        <fullName evidence="1 2">Otoferlin</fullName>
    </submittedName>
</protein>
<dbReference type="KEGG" id="cqu:CpipJ_CPIJ002471"/>
<accession>B0W5U6</accession>
<sequence length="99" mass="11084">MNKVSYLLDLAGSLSHPHGHVVSSVEVFVFDLEPLEILDTAIDSRHRAPLKRVSQRPVISSSHWTTSMTNLHPGSKRISIKENYVSKQLNPGFGKCFEI</sequence>
<proteinExistence type="predicted"/>
<reference evidence="2" key="2">
    <citation type="submission" date="2020-05" db="UniProtKB">
        <authorList>
            <consortium name="EnsemblMetazoa"/>
        </authorList>
    </citation>
    <scope>IDENTIFICATION</scope>
    <source>
        <strain evidence="2">JHB</strain>
    </source>
</reference>
<dbReference type="EnsemblMetazoa" id="CPIJ002471-RA">
    <property type="protein sequence ID" value="CPIJ002471-PA"/>
    <property type="gene ID" value="CPIJ002471"/>
</dbReference>
<dbReference type="HOGENOM" id="CLU_2322672_0_0_1"/>
<dbReference type="Proteomes" id="UP000002320">
    <property type="component" value="Unassembled WGS sequence"/>
</dbReference>
<dbReference type="AlphaFoldDB" id="B0W5U6"/>
<dbReference type="InParanoid" id="B0W5U6"/>
<name>B0W5U6_CULQU</name>
<gene>
    <name evidence="2" type="primary">6033654</name>
    <name evidence="1" type="ORF">CpipJ_CPIJ002471</name>
</gene>
<dbReference type="VEuPathDB" id="VectorBase:CPIJ002471"/>
<keyword evidence="3" id="KW-1185">Reference proteome</keyword>
<dbReference type="EMBL" id="DS231844">
    <property type="protein sequence ID" value="EDS35749.1"/>
    <property type="molecule type" value="Genomic_DNA"/>
</dbReference>
<evidence type="ECO:0000313" key="3">
    <source>
        <dbReference type="Proteomes" id="UP000002320"/>
    </source>
</evidence>
<organism>
    <name type="scientific">Culex quinquefasciatus</name>
    <name type="common">Southern house mosquito</name>
    <name type="synonym">Culex pungens</name>
    <dbReference type="NCBI Taxonomy" id="7176"/>
    <lineage>
        <taxon>Eukaryota</taxon>
        <taxon>Metazoa</taxon>
        <taxon>Ecdysozoa</taxon>
        <taxon>Arthropoda</taxon>
        <taxon>Hexapoda</taxon>
        <taxon>Insecta</taxon>
        <taxon>Pterygota</taxon>
        <taxon>Neoptera</taxon>
        <taxon>Endopterygota</taxon>
        <taxon>Diptera</taxon>
        <taxon>Nematocera</taxon>
        <taxon>Culicoidea</taxon>
        <taxon>Culicidae</taxon>
        <taxon>Culicinae</taxon>
        <taxon>Culicini</taxon>
        <taxon>Culex</taxon>
        <taxon>Culex</taxon>
    </lineage>
</organism>